<protein>
    <recommendedName>
        <fullName evidence="1">F-box domain-containing protein</fullName>
    </recommendedName>
</protein>
<dbReference type="Gene3D" id="1.20.1280.50">
    <property type="match status" value="1"/>
</dbReference>
<proteinExistence type="predicted"/>
<organism evidence="2 3">
    <name type="scientific">Capsella rubella</name>
    <dbReference type="NCBI Taxonomy" id="81985"/>
    <lineage>
        <taxon>Eukaryota</taxon>
        <taxon>Viridiplantae</taxon>
        <taxon>Streptophyta</taxon>
        <taxon>Embryophyta</taxon>
        <taxon>Tracheophyta</taxon>
        <taxon>Spermatophyta</taxon>
        <taxon>Magnoliopsida</taxon>
        <taxon>eudicotyledons</taxon>
        <taxon>Gunneridae</taxon>
        <taxon>Pentapetalae</taxon>
        <taxon>rosids</taxon>
        <taxon>malvids</taxon>
        <taxon>Brassicales</taxon>
        <taxon>Brassicaceae</taxon>
        <taxon>Camelineae</taxon>
        <taxon>Capsella</taxon>
    </lineage>
</organism>
<gene>
    <name evidence="2" type="ORF">CARUB_v10003616mg</name>
</gene>
<dbReference type="PANTHER" id="PTHR44259">
    <property type="entry name" value="OS07G0183000 PROTEIN-RELATED"/>
    <property type="match status" value="1"/>
</dbReference>
<keyword evidence="3" id="KW-1185">Reference proteome</keyword>
<evidence type="ECO:0000313" key="3">
    <source>
        <dbReference type="Proteomes" id="UP000029121"/>
    </source>
</evidence>
<dbReference type="CDD" id="cd09917">
    <property type="entry name" value="F-box_SF"/>
    <property type="match status" value="1"/>
</dbReference>
<name>R0H0Y9_9BRAS</name>
<dbReference type="SMART" id="SM00256">
    <property type="entry name" value="FBOX"/>
    <property type="match status" value="1"/>
</dbReference>
<dbReference type="Pfam" id="PF03478">
    <property type="entry name" value="Beta-prop_KIB1-4"/>
    <property type="match status" value="1"/>
</dbReference>
<evidence type="ECO:0000259" key="1">
    <source>
        <dbReference type="SMART" id="SM00256"/>
    </source>
</evidence>
<evidence type="ECO:0000313" key="2">
    <source>
        <dbReference type="EMBL" id="EOA22884.1"/>
    </source>
</evidence>
<dbReference type="AlphaFoldDB" id="R0H0Y9"/>
<sequence>MEGTPSCIQWSELPMDILRSVFELLSFVDFNRAKLVNRNWYLCSKQTSPRIDKSPWLILFPHDGGCALYNPNEARVYKTKRDLSDIRFLANSGNWFLVLDSKLDLCIIDLFSDKKIHLPALDMSTKSSLGRQGTRYSSAGTAGDLRGLLWVDEKKEEYVVVWYFGWNTESLAFCKNGEDHYRKVPGSIDLEYICDIVLIRGDSIYISRYHDALVTKHDLSGQEGSKVMFGQDIETLFRRLHDLRTYSCNVAVTLSGEVLLVESIVNKSTMSRIFYLYKKGSKDYDAVKVDSLGDEAMLLDLGITVPADHTLGIEPNSIYFTRDGRACNLGPDSSCLDICVFNLATKTIKRFFPGLGLGPSNNLSIKDARWFLPS</sequence>
<feature type="domain" description="F-box" evidence="1">
    <location>
        <begin position="13"/>
        <end position="53"/>
    </location>
</feature>
<dbReference type="Proteomes" id="UP000029121">
    <property type="component" value="Unassembled WGS sequence"/>
</dbReference>
<dbReference type="Pfam" id="PF00646">
    <property type="entry name" value="F-box"/>
    <property type="match status" value="1"/>
</dbReference>
<dbReference type="InterPro" id="IPR005174">
    <property type="entry name" value="KIB1-4_b-propeller"/>
</dbReference>
<dbReference type="InterPro" id="IPR050942">
    <property type="entry name" value="F-box_BR-signaling"/>
</dbReference>
<dbReference type="InterPro" id="IPR036047">
    <property type="entry name" value="F-box-like_dom_sf"/>
</dbReference>
<dbReference type="KEGG" id="crb:17881202"/>
<dbReference type="EMBL" id="KB870810">
    <property type="protein sequence ID" value="EOA22884.1"/>
    <property type="molecule type" value="Genomic_DNA"/>
</dbReference>
<reference evidence="3" key="1">
    <citation type="journal article" date="2013" name="Nat. Genet.">
        <title>The Capsella rubella genome and the genomic consequences of rapid mating system evolution.</title>
        <authorList>
            <person name="Slotte T."/>
            <person name="Hazzouri K.M."/>
            <person name="Agren J.A."/>
            <person name="Koenig D."/>
            <person name="Maumus F."/>
            <person name="Guo Y.L."/>
            <person name="Steige K."/>
            <person name="Platts A.E."/>
            <person name="Escobar J.S."/>
            <person name="Newman L.K."/>
            <person name="Wang W."/>
            <person name="Mandakova T."/>
            <person name="Vello E."/>
            <person name="Smith L.M."/>
            <person name="Henz S.R."/>
            <person name="Steffen J."/>
            <person name="Takuno S."/>
            <person name="Brandvain Y."/>
            <person name="Coop G."/>
            <person name="Andolfatto P."/>
            <person name="Hu T.T."/>
            <person name="Blanchette M."/>
            <person name="Clark R.M."/>
            <person name="Quesneville H."/>
            <person name="Nordborg M."/>
            <person name="Gaut B.S."/>
            <person name="Lysak M.A."/>
            <person name="Jenkins J."/>
            <person name="Grimwood J."/>
            <person name="Chapman J."/>
            <person name="Prochnik S."/>
            <person name="Shu S."/>
            <person name="Rokhsar D."/>
            <person name="Schmutz J."/>
            <person name="Weigel D."/>
            <person name="Wright S.I."/>
        </authorList>
    </citation>
    <scope>NUCLEOTIDE SEQUENCE [LARGE SCALE GENOMIC DNA]</scope>
    <source>
        <strain evidence="3">cv. Monte Gargano</strain>
    </source>
</reference>
<dbReference type="SUPFAM" id="SSF81383">
    <property type="entry name" value="F-box domain"/>
    <property type="match status" value="1"/>
</dbReference>
<dbReference type="InterPro" id="IPR001810">
    <property type="entry name" value="F-box_dom"/>
</dbReference>
<dbReference type="PANTHER" id="PTHR44259:SF31">
    <property type="entry name" value="F-BOX FAMILY PROTEIN"/>
    <property type="match status" value="1"/>
</dbReference>
<dbReference type="OrthoDB" id="722989at2759"/>
<accession>R0H0Y9</accession>